<evidence type="ECO:0000256" key="1">
    <source>
        <dbReference type="SAM" id="Phobius"/>
    </source>
</evidence>
<protein>
    <submittedName>
        <fullName evidence="2">Uncharacterized protein</fullName>
    </submittedName>
</protein>
<keyword evidence="1" id="KW-0812">Transmembrane</keyword>
<reference evidence="2 3" key="1">
    <citation type="journal article" date="2002" name="Nature">
        <title>Genome sequence and comparative analysis of the model rodent malaria parasite Plasmodium yoelii yoelii.</title>
        <authorList>
            <person name="Carlton J.M."/>
            <person name="Angiuoli S.V."/>
            <person name="Suh B.B."/>
            <person name="Kooij T.W."/>
            <person name="Pertea M."/>
            <person name="Silva J.C."/>
            <person name="Ermolaeva M.D."/>
            <person name="Allen J.E."/>
            <person name="Selengut J.D."/>
            <person name="Koo H.L."/>
            <person name="Peterson J.D."/>
            <person name="Pop M."/>
            <person name="Kosack D.S."/>
            <person name="Shumway M.F."/>
            <person name="Bidwell S.L."/>
            <person name="Shallom S.J."/>
            <person name="van Aken S.E."/>
            <person name="Riedmuller S.B."/>
            <person name="Feldblyum T.V."/>
            <person name="Cho J.K."/>
            <person name="Quackenbush J."/>
            <person name="Sedegah M."/>
            <person name="Shoaibi A."/>
            <person name="Cummings L.M."/>
            <person name="Florens L."/>
            <person name="Yates J.R."/>
            <person name="Raine J.D."/>
            <person name="Sinden R.E."/>
            <person name="Harris M.A."/>
            <person name="Cunningham D.A."/>
            <person name="Preiser P.R."/>
            <person name="Bergman L.W."/>
            <person name="Vaidya A.B."/>
            <person name="van Lin L.H."/>
            <person name="Janse C.J."/>
            <person name="Waters A.P."/>
            <person name="Smith H.O."/>
            <person name="White O.R."/>
            <person name="Salzberg S.L."/>
            <person name="Venter J.C."/>
            <person name="Fraser C.M."/>
            <person name="Hoffman S.L."/>
            <person name="Gardner M.J."/>
            <person name="Carucci D.J."/>
        </authorList>
    </citation>
    <scope>NUCLEOTIDE SEQUENCE [LARGE SCALE GENOMIC DNA]</scope>
    <source>
        <strain evidence="2 3">17XNL</strain>
    </source>
</reference>
<keyword evidence="1" id="KW-0472">Membrane</keyword>
<organism evidence="2 3">
    <name type="scientific">Plasmodium yoelii yoelii</name>
    <dbReference type="NCBI Taxonomy" id="73239"/>
    <lineage>
        <taxon>Eukaryota</taxon>
        <taxon>Sar</taxon>
        <taxon>Alveolata</taxon>
        <taxon>Apicomplexa</taxon>
        <taxon>Aconoidasida</taxon>
        <taxon>Haemosporida</taxon>
        <taxon>Plasmodiidae</taxon>
        <taxon>Plasmodium</taxon>
        <taxon>Plasmodium (Vinckeia)</taxon>
    </lineage>
</organism>
<name>Q7RDV8_PLAYO</name>
<gene>
    <name evidence="2" type="ORF">PY05312</name>
</gene>
<feature type="transmembrane region" description="Helical" evidence="1">
    <location>
        <begin position="17"/>
        <end position="33"/>
    </location>
</feature>
<evidence type="ECO:0000313" key="2">
    <source>
        <dbReference type="EMBL" id="EAA17320.1"/>
    </source>
</evidence>
<dbReference type="InParanoid" id="Q7RDV8"/>
<keyword evidence="3" id="KW-1185">Reference proteome</keyword>
<evidence type="ECO:0000313" key="3">
    <source>
        <dbReference type="Proteomes" id="UP000008553"/>
    </source>
</evidence>
<dbReference type="AlphaFoldDB" id="Q7RDV8"/>
<sequence length="43" mass="5420">MHNFFFKATKWKKKRKNFICSYFILHMFMLYLYKNVPLHFSVA</sequence>
<dbReference type="Proteomes" id="UP000008553">
    <property type="component" value="Unassembled WGS sequence"/>
</dbReference>
<dbReference type="EMBL" id="AABL01001675">
    <property type="protein sequence ID" value="EAA17320.1"/>
    <property type="molecule type" value="Genomic_DNA"/>
</dbReference>
<proteinExistence type="predicted"/>
<comment type="caution">
    <text evidence="2">The sequence shown here is derived from an EMBL/GenBank/DDBJ whole genome shotgun (WGS) entry which is preliminary data.</text>
</comment>
<dbReference type="PaxDb" id="73239-Q7RDV8"/>
<accession>Q7RDV8</accession>
<keyword evidence="1" id="KW-1133">Transmembrane helix</keyword>